<feature type="non-terminal residue" evidence="1">
    <location>
        <position position="102"/>
    </location>
</feature>
<sequence>MCYMKSYFNLLILTLGIGVSHGTRIFLLPIFLTRSFWIARTLSEPQRVHLHLWRIDAHTALRNRLLQGPARGIQRPLPPNMHCQHDFGSHVVYQDAAYSEEG</sequence>
<protein>
    <submittedName>
        <fullName evidence="1">Putative secreted protein</fullName>
    </submittedName>
</protein>
<accession>V5HAE8</accession>
<dbReference type="AlphaFoldDB" id="V5HAE8"/>
<evidence type="ECO:0000313" key="1">
    <source>
        <dbReference type="EMBL" id="JAB71782.1"/>
    </source>
</evidence>
<dbReference type="EMBL" id="GANP01012686">
    <property type="protein sequence ID" value="JAB71782.1"/>
    <property type="molecule type" value="mRNA"/>
</dbReference>
<proteinExistence type="evidence at transcript level"/>
<name>V5HAE8_IXORI</name>
<organism evidence="1">
    <name type="scientific">Ixodes ricinus</name>
    <name type="common">Common tick</name>
    <name type="synonym">Acarus ricinus</name>
    <dbReference type="NCBI Taxonomy" id="34613"/>
    <lineage>
        <taxon>Eukaryota</taxon>
        <taxon>Metazoa</taxon>
        <taxon>Ecdysozoa</taxon>
        <taxon>Arthropoda</taxon>
        <taxon>Chelicerata</taxon>
        <taxon>Arachnida</taxon>
        <taxon>Acari</taxon>
        <taxon>Parasitiformes</taxon>
        <taxon>Ixodida</taxon>
        <taxon>Ixodoidea</taxon>
        <taxon>Ixodidae</taxon>
        <taxon>Ixodinae</taxon>
        <taxon>Ixodes</taxon>
    </lineage>
</organism>
<reference evidence="1" key="1">
    <citation type="journal article" date="2015" name="Sci. Rep.">
        <title>Tissue- and time-dependent transcription in Ixodes ricinus salivary glands and midguts when blood feeding on the vertebrate host.</title>
        <authorList>
            <person name="Kotsyfakis M."/>
            <person name="Schwarz A."/>
            <person name="Erhart J."/>
            <person name="Ribeiro J.M."/>
        </authorList>
    </citation>
    <scope>NUCLEOTIDE SEQUENCE</scope>
    <source>
        <tissue evidence="1">Salivary gland and midgut</tissue>
    </source>
</reference>